<dbReference type="InterPro" id="IPR021005">
    <property type="entry name" value="Znf_CGNR"/>
</dbReference>
<organism evidence="2 3">
    <name type="scientific">Streptomyces alanosinicus</name>
    <dbReference type="NCBI Taxonomy" id="68171"/>
    <lineage>
        <taxon>Bacteria</taxon>
        <taxon>Bacillati</taxon>
        <taxon>Actinomycetota</taxon>
        <taxon>Actinomycetes</taxon>
        <taxon>Kitasatosporales</taxon>
        <taxon>Streptomycetaceae</taxon>
        <taxon>Streptomyces</taxon>
    </lineage>
</organism>
<dbReference type="Pfam" id="PF11706">
    <property type="entry name" value="zf-CGNR"/>
    <property type="match status" value="1"/>
</dbReference>
<accession>A0A918YD75</accession>
<dbReference type="PANTHER" id="PTHR35525">
    <property type="entry name" value="BLL6575 PROTEIN"/>
    <property type="match status" value="1"/>
</dbReference>
<dbReference type="InterPro" id="IPR023286">
    <property type="entry name" value="ABATE_dom_sf"/>
</dbReference>
<protein>
    <recommendedName>
        <fullName evidence="1">Zinc finger CGNR domain-containing protein</fullName>
    </recommendedName>
</protein>
<dbReference type="AlphaFoldDB" id="A0A918YD75"/>
<dbReference type="Proteomes" id="UP000655443">
    <property type="component" value="Unassembled WGS sequence"/>
</dbReference>
<name>A0A918YD75_9ACTN</name>
<dbReference type="InterPro" id="IPR010852">
    <property type="entry name" value="ABATE"/>
</dbReference>
<dbReference type="Gene3D" id="1.10.3300.10">
    <property type="entry name" value="Jann2411-like domain"/>
    <property type="match status" value="1"/>
</dbReference>
<dbReference type="EMBL" id="BMVG01000001">
    <property type="protein sequence ID" value="GHD99640.1"/>
    <property type="molecule type" value="Genomic_DNA"/>
</dbReference>
<gene>
    <name evidence="2" type="ORF">GCM10010339_11760</name>
</gene>
<reference evidence="2" key="1">
    <citation type="journal article" date="2014" name="Int. J. Syst. Evol. Microbiol.">
        <title>Complete genome sequence of Corynebacterium casei LMG S-19264T (=DSM 44701T), isolated from a smear-ripened cheese.</title>
        <authorList>
            <consortium name="US DOE Joint Genome Institute (JGI-PGF)"/>
            <person name="Walter F."/>
            <person name="Albersmeier A."/>
            <person name="Kalinowski J."/>
            <person name="Ruckert C."/>
        </authorList>
    </citation>
    <scope>NUCLEOTIDE SEQUENCE</scope>
    <source>
        <strain evidence="2">JCM 4714</strain>
    </source>
</reference>
<evidence type="ECO:0000313" key="3">
    <source>
        <dbReference type="Proteomes" id="UP000655443"/>
    </source>
</evidence>
<comment type="caution">
    <text evidence="2">The sequence shown here is derived from an EMBL/GenBank/DDBJ whole genome shotgun (WGS) entry which is preliminary data.</text>
</comment>
<dbReference type="SUPFAM" id="SSF160904">
    <property type="entry name" value="Jann2411-like"/>
    <property type="match status" value="1"/>
</dbReference>
<proteinExistence type="predicted"/>
<reference evidence="2" key="2">
    <citation type="submission" date="2020-09" db="EMBL/GenBank/DDBJ databases">
        <authorList>
            <person name="Sun Q."/>
            <person name="Ohkuma M."/>
        </authorList>
    </citation>
    <scope>NUCLEOTIDE SEQUENCE</scope>
    <source>
        <strain evidence="2">JCM 4714</strain>
    </source>
</reference>
<dbReference type="PANTHER" id="PTHR35525:SF3">
    <property type="entry name" value="BLL6575 PROTEIN"/>
    <property type="match status" value="1"/>
</dbReference>
<dbReference type="Pfam" id="PF07336">
    <property type="entry name" value="ABATE"/>
    <property type="match status" value="1"/>
</dbReference>
<sequence>MEKTPALRPMVIVAATRTAVLAGVVVAASEAVAAVCFCVCFCAVCQVFVMSPGNPLPPGPGHGRGAVRHTRASSRYEGFRQGVRAGTVKGRAVTERFPHHSPGLGGDRHMALGTATPPYELRFDAGRICLDLLATTYPAERLDSVESLCAWIAGAALVPEGTALGHADAPWLVGFRELRAHVGQLLRAAHAVDPSSYDRSLARVNEAARASTPAPFAVRAEDGRLVRELAGPPTCAGLLALVARDAVELLTDPVARAAVRECEGDNCPLVYLDTSRGRRRRWCSSEVCGNRERVARHRRRAALTRV</sequence>
<keyword evidence="3" id="KW-1185">Reference proteome</keyword>
<evidence type="ECO:0000313" key="2">
    <source>
        <dbReference type="EMBL" id="GHD99640.1"/>
    </source>
</evidence>
<evidence type="ECO:0000259" key="1">
    <source>
        <dbReference type="Pfam" id="PF11706"/>
    </source>
</evidence>
<feature type="domain" description="Zinc finger CGNR" evidence="1">
    <location>
        <begin position="259"/>
        <end position="300"/>
    </location>
</feature>